<keyword evidence="7" id="KW-1185">Reference proteome</keyword>
<comment type="caution">
    <text evidence="6">The sequence shown here is derived from an EMBL/GenBank/DDBJ whole genome shotgun (WGS) entry which is preliminary data.</text>
</comment>
<dbReference type="PROSITE" id="PS50279">
    <property type="entry name" value="BPTI_KUNITZ_2"/>
    <property type="match status" value="3"/>
</dbReference>
<dbReference type="InterPro" id="IPR036880">
    <property type="entry name" value="Kunitz_BPTI_sf"/>
</dbReference>
<feature type="transmembrane region" description="Helical" evidence="4">
    <location>
        <begin position="243"/>
        <end position="264"/>
    </location>
</feature>
<dbReference type="SUPFAM" id="SSF57362">
    <property type="entry name" value="BPTI-like"/>
    <property type="match status" value="3"/>
</dbReference>
<evidence type="ECO:0000259" key="5">
    <source>
        <dbReference type="PROSITE" id="PS50279"/>
    </source>
</evidence>
<organism evidence="6 7">
    <name type="scientific">Bos mutus</name>
    <name type="common">wild yak</name>
    <dbReference type="NCBI Taxonomy" id="72004"/>
    <lineage>
        <taxon>Eukaryota</taxon>
        <taxon>Metazoa</taxon>
        <taxon>Chordata</taxon>
        <taxon>Craniata</taxon>
        <taxon>Vertebrata</taxon>
        <taxon>Euteleostomi</taxon>
        <taxon>Mammalia</taxon>
        <taxon>Eutheria</taxon>
        <taxon>Laurasiatheria</taxon>
        <taxon>Artiodactyla</taxon>
        <taxon>Ruminantia</taxon>
        <taxon>Pecora</taxon>
        <taxon>Bovidae</taxon>
        <taxon>Bovinae</taxon>
        <taxon>Bos</taxon>
    </lineage>
</organism>
<dbReference type="PANTHER" id="PTHR10083">
    <property type="entry name" value="KUNITZ-TYPE PROTEASE INHIBITOR-RELATED"/>
    <property type="match status" value="1"/>
</dbReference>
<keyword evidence="2" id="KW-0964">Secreted</keyword>
<dbReference type="InterPro" id="IPR020901">
    <property type="entry name" value="Prtase_inh_Kunz-CS"/>
</dbReference>
<feature type="domain" description="BPTI/Kunitz inhibitor" evidence="5">
    <location>
        <begin position="152"/>
        <end position="202"/>
    </location>
</feature>
<reference evidence="6" key="1">
    <citation type="submission" date="2019-10" db="EMBL/GenBank/DDBJ databases">
        <title>The sequence and de novo assembly of the wild yak genome.</title>
        <authorList>
            <person name="Liu Y."/>
        </authorList>
    </citation>
    <scope>NUCLEOTIDE SEQUENCE [LARGE SCALE GENOMIC DNA]</scope>
    <source>
        <strain evidence="6">WY2019</strain>
    </source>
</reference>
<keyword evidence="4" id="KW-0472">Membrane</keyword>
<dbReference type="InterPro" id="IPR050098">
    <property type="entry name" value="TFPI/VKTCI-like"/>
</dbReference>
<evidence type="ECO:0000256" key="2">
    <source>
        <dbReference type="ARBA" id="ARBA00022525"/>
    </source>
</evidence>
<dbReference type="Gene3D" id="4.10.410.10">
    <property type="entry name" value="Pancreatic trypsin inhibitor Kunitz domain"/>
    <property type="match status" value="3"/>
</dbReference>
<dbReference type="GO" id="GO:0004867">
    <property type="term" value="F:serine-type endopeptidase inhibitor activity"/>
    <property type="evidence" value="ECO:0007669"/>
    <property type="project" value="InterPro"/>
</dbReference>
<dbReference type="EMBL" id="VBQZ03000034">
    <property type="protein sequence ID" value="MXQ86685.1"/>
    <property type="molecule type" value="Genomic_DNA"/>
</dbReference>
<dbReference type="PRINTS" id="PR00759">
    <property type="entry name" value="BASICPTASE"/>
</dbReference>
<gene>
    <name evidence="6" type="ORF">E5288_WYG013067</name>
</gene>
<dbReference type="FunFam" id="4.10.410.10:FF:000005">
    <property type="entry name" value="Pancreatic trypsin inhibitor"/>
    <property type="match status" value="1"/>
</dbReference>
<evidence type="ECO:0000256" key="3">
    <source>
        <dbReference type="ARBA" id="ARBA00023157"/>
    </source>
</evidence>
<accession>A0A6B0RA20</accession>
<feature type="transmembrane region" description="Helical" evidence="4">
    <location>
        <begin position="21"/>
        <end position="46"/>
    </location>
</feature>
<evidence type="ECO:0000256" key="1">
    <source>
        <dbReference type="ARBA" id="ARBA00004613"/>
    </source>
</evidence>
<dbReference type="GO" id="GO:0005615">
    <property type="term" value="C:extracellular space"/>
    <property type="evidence" value="ECO:0007669"/>
    <property type="project" value="TreeGrafter"/>
</dbReference>
<feature type="domain" description="BPTI/Kunitz inhibitor" evidence="5">
    <location>
        <begin position="346"/>
        <end position="396"/>
    </location>
</feature>
<feature type="transmembrane region" description="Helical" evidence="4">
    <location>
        <begin position="111"/>
        <end position="131"/>
    </location>
</feature>
<dbReference type="CDD" id="cd22609">
    <property type="entry name" value="Kunitz_TKDP-like"/>
    <property type="match status" value="2"/>
</dbReference>
<feature type="transmembrane region" description="Helical" evidence="4">
    <location>
        <begin position="425"/>
        <end position="449"/>
    </location>
</feature>
<feature type="domain" description="BPTI/Kunitz inhibitor" evidence="5">
    <location>
        <begin position="463"/>
        <end position="513"/>
    </location>
</feature>
<dbReference type="InterPro" id="IPR002223">
    <property type="entry name" value="Kunitz_BPTI"/>
</dbReference>
<dbReference type="Pfam" id="PF00014">
    <property type="entry name" value="Kunitz_BPTI"/>
    <property type="match status" value="3"/>
</dbReference>
<proteinExistence type="predicted"/>
<name>A0A6B0RA20_9CETA</name>
<protein>
    <recommendedName>
        <fullName evidence="5">BPTI/Kunitz inhibitor domain-containing protein</fullName>
    </recommendedName>
</protein>
<dbReference type="CDD" id="cd22592">
    <property type="entry name" value="Kunitz_BPTI"/>
    <property type="match status" value="1"/>
</dbReference>
<evidence type="ECO:0000313" key="7">
    <source>
        <dbReference type="Proteomes" id="UP000322234"/>
    </source>
</evidence>
<sequence>MLNEPPGREKIFQLISSPYGALIKAVILPFQVLLVLLGTVMAGTLVGETSNQAQGKFQLTSPLQDKHDSFTVFMSSETFLPYRSVQSLIKLSQDIKSSVHPQHPQELSCKATKMNCLCLSAALLFLLVILVDGTPVYEHHSLDQADSQPAFCLEPKLAGSCKNKTARYFYNAKTGCCEPFVDGGCEDNKNNFNTIDNCLKSCCPDCMKTCCTLEESQGQHIKSSVCPQHPQELSWKATKMRRLCLSAALLVLLVILVDSTPLNIHHIQDEDEVMISRIQFYNHTQEELPTLEIEYAILSEENKGQVMISRIQFDNHTQEELPTLNMEYSTLNEENKVSPAFMPAFCVEPKFVGVCNASMTRYFYNAQTGHCELFVYSGCGGNENNFPTLEECMKTCYPKAQSLCQDIKSSVHPQHPQESCKATKMSWLCLSAALLFLLVILVDSTLVYTHHTQDQAASKPALCLEPKVTGGCNAMMTRYFYNAQTGLCEQFVYGGCEGNGNNFKKLEDCMKTCSQEAGSLW</sequence>
<comment type="subcellular location">
    <subcellularLocation>
        <location evidence="1">Secreted</location>
    </subcellularLocation>
</comment>
<evidence type="ECO:0000256" key="4">
    <source>
        <dbReference type="SAM" id="Phobius"/>
    </source>
</evidence>
<dbReference type="PROSITE" id="PS00280">
    <property type="entry name" value="BPTI_KUNITZ_1"/>
    <property type="match status" value="3"/>
</dbReference>
<keyword evidence="3" id="KW-1015">Disulfide bond</keyword>
<evidence type="ECO:0000313" key="6">
    <source>
        <dbReference type="EMBL" id="MXQ86685.1"/>
    </source>
</evidence>
<dbReference type="AlphaFoldDB" id="A0A6B0RA20"/>
<dbReference type="PANTHER" id="PTHR10083:SF367">
    <property type="entry name" value="SPLEEN TRYPSIN INHIBITOR I"/>
    <property type="match status" value="1"/>
</dbReference>
<keyword evidence="4" id="KW-0812">Transmembrane</keyword>
<dbReference type="Proteomes" id="UP000322234">
    <property type="component" value="Unassembled WGS sequence"/>
</dbReference>
<dbReference type="SMART" id="SM00131">
    <property type="entry name" value="KU"/>
    <property type="match status" value="3"/>
</dbReference>
<keyword evidence="4" id="KW-1133">Transmembrane helix</keyword>